<accession>A0A0A2VDG3</accession>
<feature type="region of interest" description="Disordered" evidence="1">
    <location>
        <begin position="1"/>
        <end position="113"/>
    </location>
</feature>
<comment type="caution">
    <text evidence="2">The sequence shown here is derived from an EMBL/GenBank/DDBJ whole genome shotgun (WGS) entry which is preliminary data.</text>
</comment>
<evidence type="ECO:0000256" key="1">
    <source>
        <dbReference type="SAM" id="MobiDB-lite"/>
    </source>
</evidence>
<dbReference type="Proteomes" id="UP000030106">
    <property type="component" value="Unassembled WGS sequence"/>
</dbReference>
<dbReference type="OrthoDB" id="5422107at2759"/>
<gene>
    <name evidence="2" type="ORF">BBAD15_g9181</name>
</gene>
<feature type="compositionally biased region" description="Polar residues" evidence="1">
    <location>
        <begin position="1"/>
        <end position="10"/>
    </location>
</feature>
<dbReference type="HOGENOM" id="CLU_148217_0_0_1"/>
<sequence length="113" mass="12177">MPSVKNPNGPSKNRLAARAAKARKASQKRSAEGKHKIAKIDVQRGARPGLLPNSGPNARVSSKKARKLQKQMGHALRRKMAAEGEAVMTDAPEDEAAKDVRQGPDETEMDGIQ</sequence>
<name>A0A0A2VDG3_BEABA</name>
<evidence type="ECO:0000313" key="3">
    <source>
        <dbReference type="Proteomes" id="UP000030106"/>
    </source>
</evidence>
<feature type="compositionally biased region" description="Basic and acidic residues" evidence="1">
    <location>
        <begin position="95"/>
        <end position="104"/>
    </location>
</feature>
<proteinExistence type="predicted"/>
<dbReference type="AlphaFoldDB" id="A0A0A2VDG3"/>
<dbReference type="EMBL" id="ANFO01000936">
    <property type="protein sequence ID" value="KGQ05583.1"/>
    <property type="molecule type" value="Genomic_DNA"/>
</dbReference>
<feature type="compositionally biased region" description="Basic and acidic residues" evidence="1">
    <location>
        <begin position="29"/>
        <end position="44"/>
    </location>
</feature>
<dbReference type="STRING" id="1245745.A0A0A2VDG3"/>
<organism evidence="2 3">
    <name type="scientific">Beauveria bassiana D1-5</name>
    <dbReference type="NCBI Taxonomy" id="1245745"/>
    <lineage>
        <taxon>Eukaryota</taxon>
        <taxon>Fungi</taxon>
        <taxon>Dikarya</taxon>
        <taxon>Ascomycota</taxon>
        <taxon>Pezizomycotina</taxon>
        <taxon>Sordariomycetes</taxon>
        <taxon>Hypocreomycetidae</taxon>
        <taxon>Hypocreales</taxon>
        <taxon>Cordycipitaceae</taxon>
        <taxon>Beauveria</taxon>
    </lineage>
</organism>
<protein>
    <recommendedName>
        <fullName evidence="4">Ribosome biogenesis protein ALB1</fullName>
    </recommendedName>
</protein>
<reference evidence="2 3" key="1">
    <citation type="submission" date="2012-10" db="EMBL/GenBank/DDBJ databases">
        <title>Genome sequencing and analysis of entomopathogenic fungi Beauveria bassiana D1-5.</title>
        <authorList>
            <person name="Li Q."/>
            <person name="Wang L."/>
            <person name="Zhang Z."/>
            <person name="Wang Q."/>
            <person name="Ren J."/>
            <person name="Wang M."/>
            <person name="Xu W."/>
            <person name="Wang J."/>
            <person name="Lu Y."/>
            <person name="Du Q."/>
            <person name="Sun Z."/>
        </authorList>
    </citation>
    <scope>NUCLEOTIDE SEQUENCE [LARGE SCALE GENOMIC DNA]</scope>
    <source>
        <strain evidence="2 3">D1-5</strain>
    </source>
</reference>
<evidence type="ECO:0000313" key="2">
    <source>
        <dbReference type="EMBL" id="KGQ05583.1"/>
    </source>
</evidence>
<evidence type="ECO:0008006" key="4">
    <source>
        <dbReference type="Google" id="ProtNLM"/>
    </source>
</evidence>
<dbReference type="eggNOG" id="ENOG502RJPK">
    <property type="taxonomic scope" value="Eukaryota"/>
</dbReference>
<feature type="compositionally biased region" description="Basic residues" evidence="1">
    <location>
        <begin position="61"/>
        <end position="79"/>
    </location>
</feature>